<evidence type="ECO:0000256" key="5">
    <source>
        <dbReference type="ARBA" id="ARBA00050590"/>
    </source>
</evidence>
<dbReference type="PROSITE" id="PS50893">
    <property type="entry name" value="ABC_TRANSPORTER_2"/>
    <property type="match status" value="1"/>
</dbReference>
<evidence type="ECO:0000256" key="8">
    <source>
        <dbReference type="ARBA" id="ARBA00073649"/>
    </source>
</evidence>
<organism evidence="11 12">
    <name type="scientific">Methanomicrobium antiquum</name>
    <dbReference type="NCBI Taxonomy" id="487686"/>
    <lineage>
        <taxon>Archaea</taxon>
        <taxon>Methanobacteriati</taxon>
        <taxon>Methanobacteriota</taxon>
        <taxon>Stenosarchaea group</taxon>
        <taxon>Methanomicrobia</taxon>
        <taxon>Methanomicrobiales</taxon>
        <taxon>Methanomicrobiaceae</taxon>
        <taxon>Methanomicrobium</taxon>
    </lineage>
</organism>
<name>A0AAF0FN30_9EURY</name>
<dbReference type="FunFam" id="3.40.50.300:FF:000134">
    <property type="entry name" value="Iron-enterobactin ABC transporter ATP-binding protein"/>
    <property type="match status" value="1"/>
</dbReference>
<reference evidence="11" key="1">
    <citation type="submission" date="2022-01" db="EMBL/GenBank/DDBJ databases">
        <title>Complete genome of Methanomicrobium antiquum DSM 21220.</title>
        <authorList>
            <person name="Chen S.-C."/>
            <person name="You Y.-T."/>
            <person name="Zhou Y.-Z."/>
            <person name="Lai M.-C."/>
        </authorList>
    </citation>
    <scope>NUCLEOTIDE SEQUENCE</scope>
    <source>
        <strain evidence="11">DSM 21220</strain>
    </source>
</reference>
<protein>
    <recommendedName>
        <fullName evidence="8">Cobalamin import ATP-binding protein BtuD</fullName>
        <ecNumber evidence="7">7.6.2.8</ecNumber>
    </recommendedName>
    <alternativeName>
        <fullName evidence="9">Vitamin B12-transporting ATPase</fullName>
    </alternativeName>
</protein>
<comment type="catalytic activity">
    <reaction evidence="5">
        <text>an R-cob(III)alamin(out) + ATP + H2O = an R-cob(III)alamin(in) + ADP + phosphate + H(+)</text>
        <dbReference type="Rhea" id="RHEA:17873"/>
        <dbReference type="ChEBI" id="CHEBI:15377"/>
        <dbReference type="ChEBI" id="CHEBI:15378"/>
        <dbReference type="ChEBI" id="CHEBI:30616"/>
        <dbReference type="ChEBI" id="CHEBI:43474"/>
        <dbReference type="ChEBI" id="CHEBI:140785"/>
        <dbReference type="ChEBI" id="CHEBI:456216"/>
        <dbReference type="EC" id="7.6.2.8"/>
    </reaction>
</comment>
<sequence>MVAVKVSGLSYAYRQKDVFSDVSFEAEEGKVLGLVGPNGCGKTTLIKCIDGILDPKGTVEIFGTDSKSLDRTEIAKKIAYVPQSVPDGLSSYVYETVLMGRRPYLNWNVKPEDEEKVFSAMKLLGVEDFAFRKTNELSGGERQRVMIARAVVQETPVILMDEPTSSLDIRHQMEVMENMRLLAKEKNTAVIVSLHDLNLAAGYCDTMVMLKKGKIHSCGPPVEVLNSETIRSVYEVDASINRENERPYIIPLRPAENSAETQNG</sequence>
<keyword evidence="4" id="KW-1278">Translocase</keyword>
<dbReference type="PANTHER" id="PTHR42794">
    <property type="entry name" value="HEMIN IMPORT ATP-BINDING PROTEIN HMUV"/>
    <property type="match status" value="1"/>
</dbReference>
<dbReference type="GeneID" id="79949294"/>
<accession>A0AAF0FN30</accession>
<evidence type="ECO:0000256" key="1">
    <source>
        <dbReference type="ARBA" id="ARBA00022448"/>
    </source>
</evidence>
<evidence type="ECO:0000256" key="2">
    <source>
        <dbReference type="ARBA" id="ARBA00022741"/>
    </source>
</evidence>
<keyword evidence="1" id="KW-0813">Transport</keyword>
<dbReference type="InterPro" id="IPR003593">
    <property type="entry name" value="AAA+_ATPase"/>
</dbReference>
<dbReference type="PROSITE" id="PS00211">
    <property type="entry name" value="ABC_TRANSPORTER_1"/>
    <property type="match status" value="1"/>
</dbReference>
<dbReference type="Pfam" id="PF00005">
    <property type="entry name" value="ABC_tran"/>
    <property type="match status" value="1"/>
</dbReference>
<dbReference type="GO" id="GO:0015420">
    <property type="term" value="F:ABC-type vitamin B12 transporter activity"/>
    <property type="evidence" value="ECO:0007669"/>
    <property type="project" value="UniProtKB-EC"/>
</dbReference>
<dbReference type="InterPro" id="IPR017871">
    <property type="entry name" value="ABC_transporter-like_CS"/>
</dbReference>
<gene>
    <name evidence="11" type="ORF">L1994_02825</name>
</gene>
<keyword evidence="12" id="KW-1185">Reference proteome</keyword>
<evidence type="ECO:0000313" key="11">
    <source>
        <dbReference type="EMBL" id="WFN37338.1"/>
    </source>
</evidence>
<dbReference type="PANTHER" id="PTHR42794:SF1">
    <property type="entry name" value="HEMIN IMPORT ATP-BINDING PROTEIN HMUV"/>
    <property type="match status" value="1"/>
</dbReference>
<dbReference type="InterPro" id="IPR003439">
    <property type="entry name" value="ABC_transporter-like_ATP-bd"/>
</dbReference>
<evidence type="ECO:0000313" key="12">
    <source>
        <dbReference type="Proteomes" id="UP001218895"/>
    </source>
</evidence>
<evidence type="ECO:0000256" key="7">
    <source>
        <dbReference type="ARBA" id="ARBA00066387"/>
    </source>
</evidence>
<evidence type="ECO:0000256" key="4">
    <source>
        <dbReference type="ARBA" id="ARBA00022967"/>
    </source>
</evidence>
<dbReference type="InterPro" id="IPR027417">
    <property type="entry name" value="P-loop_NTPase"/>
</dbReference>
<evidence type="ECO:0000256" key="3">
    <source>
        <dbReference type="ARBA" id="ARBA00022840"/>
    </source>
</evidence>
<dbReference type="AlphaFoldDB" id="A0AAF0FN30"/>
<dbReference type="GO" id="GO:0005524">
    <property type="term" value="F:ATP binding"/>
    <property type="evidence" value="ECO:0007669"/>
    <property type="project" value="UniProtKB-KW"/>
</dbReference>
<evidence type="ECO:0000256" key="9">
    <source>
        <dbReference type="ARBA" id="ARBA00077139"/>
    </source>
</evidence>
<dbReference type="RefSeq" id="WP_278100177.1">
    <property type="nucleotide sequence ID" value="NZ_CP091092.1"/>
</dbReference>
<dbReference type="Proteomes" id="UP001218895">
    <property type="component" value="Chromosome"/>
</dbReference>
<dbReference type="EC" id="7.6.2.8" evidence="7"/>
<keyword evidence="3 11" id="KW-0067">ATP-binding</keyword>
<feature type="domain" description="ABC transporter" evidence="10">
    <location>
        <begin position="4"/>
        <end position="237"/>
    </location>
</feature>
<comment type="function">
    <text evidence="6">Required for corrinoid utilization. Probably part of the ABC transporter complex BtuCDF involved in cobalamin (vitamin B12) import. Probably responsible for energy coupling to the transport system.</text>
</comment>
<dbReference type="SMART" id="SM00382">
    <property type="entry name" value="AAA"/>
    <property type="match status" value="1"/>
</dbReference>
<evidence type="ECO:0000259" key="10">
    <source>
        <dbReference type="PROSITE" id="PS50893"/>
    </source>
</evidence>
<dbReference type="GO" id="GO:0016887">
    <property type="term" value="F:ATP hydrolysis activity"/>
    <property type="evidence" value="ECO:0007669"/>
    <property type="project" value="InterPro"/>
</dbReference>
<keyword evidence="2" id="KW-0547">Nucleotide-binding</keyword>
<dbReference type="SUPFAM" id="SSF52540">
    <property type="entry name" value="P-loop containing nucleoside triphosphate hydrolases"/>
    <property type="match status" value="1"/>
</dbReference>
<evidence type="ECO:0000256" key="6">
    <source>
        <dbReference type="ARBA" id="ARBA00058960"/>
    </source>
</evidence>
<dbReference type="KEGG" id="manq:L1994_02825"/>
<dbReference type="CDD" id="cd03214">
    <property type="entry name" value="ABC_Iron-Siderophores_B12_Hemin"/>
    <property type="match status" value="1"/>
</dbReference>
<dbReference type="EMBL" id="CP091092">
    <property type="protein sequence ID" value="WFN37338.1"/>
    <property type="molecule type" value="Genomic_DNA"/>
</dbReference>
<dbReference type="Gene3D" id="3.40.50.300">
    <property type="entry name" value="P-loop containing nucleotide triphosphate hydrolases"/>
    <property type="match status" value="1"/>
</dbReference>
<proteinExistence type="predicted"/>